<reference evidence="1" key="1">
    <citation type="journal article" date="2014" name="Int. J. Syst. Evol. Microbiol.">
        <title>Complete genome sequence of Corynebacterium casei LMG S-19264T (=DSM 44701T), isolated from a smear-ripened cheese.</title>
        <authorList>
            <consortium name="US DOE Joint Genome Institute (JGI-PGF)"/>
            <person name="Walter F."/>
            <person name="Albersmeier A."/>
            <person name="Kalinowski J."/>
            <person name="Ruckert C."/>
        </authorList>
    </citation>
    <scope>NUCLEOTIDE SEQUENCE</scope>
    <source>
        <strain evidence="1">JCM 4122</strain>
    </source>
</reference>
<dbReference type="EMBL" id="BNBE01000001">
    <property type="protein sequence ID" value="GHF79166.1"/>
    <property type="molecule type" value="Genomic_DNA"/>
</dbReference>
<keyword evidence="2" id="KW-1185">Reference proteome</keyword>
<reference evidence="1" key="2">
    <citation type="submission" date="2020-09" db="EMBL/GenBank/DDBJ databases">
        <authorList>
            <person name="Sun Q."/>
            <person name="Ohkuma M."/>
        </authorList>
    </citation>
    <scope>NUCLEOTIDE SEQUENCE</scope>
    <source>
        <strain evidence="1">JCM 4122</strain>
    </source>
</reference>
<evidence type="ECO:0000313" key="2">
    <source>
        <dbReference type="Proteomes" id="UP000632849"/>
    </source>
</evidence>
<protein>
    <submittedName>
        <fullName evidence="1">Uncharacterized protein</fullName>
    </submittedName>
</protein>
<name>A0A919BCL5_STRFL</name>
<proteinExistence type="predicted"/>
<comment type="caution">
    <text evidence="1">The sequence shown here is derived from an EMBL/GenBank/DDBJ whole genome shotgun (WGS) entry which is preliminary data.</text>
</comment>
<sequence>MTGLRDLTAPGPGSAPGRTAASFFLAGTMQGARPGSAVLDQSYRLALRSCIEERVPGAVVHDPGVLMARWEAGLRADVRAAHAALADTPVVRRRDLPPELVALTDMFHRLTLLAARSDVCVAWLPGHEPSMGTAAELLSAHRAGRTVVSITGMRQNLAVLACSTLILPDLDAFADWLDHGRPDPAPPSEGHR</sequence>
<dbReference type="AlphaFoldDB" id="A0A919BCL5"/>
<organism evidence="1 2">
    <name type="scientific">Streptomyces filamentosus</name>
    <name type="common">Streptomyces roseosporus</name>
    <dbReference type="NCBI Taxonomy" id="67294"/>
    <lineage>
        <taxon>Bacteria</taxon>
        <taxon>Bacillati</taxon>
        <taxon>Actinomycetota</taxon>
        <taxon>Actinomycetes</taxon>
        <taxon>Kitasatosporales</taxon>
        <taxon>Streptomycetaceae</taxon>
        <taxon>Streptomyces</taxon>
    </lineage>
</organism>
<dbReference type="SUPFAM" id="SSF52309">
    <property type="entry name" value="N-(deoxy)ribosyltransferase-like"/>
    <property type="match status" value="1"/>
</dbReference>
<evidence type="ECO:0000313" key="1">
    <source>
        <dbReference type="EMBL" id="GHF79166.1"/>
    </source>
</evidence>
<dbReference type="RefSeq" id="WP_190040607.1">
    <property type="nucleotide sequence ID" value="NZ_BNBE01000001.1"/>
</dbReference>
<gene>
    <name evidence="1" type="ORF">GCM10017667_03280</name>
</gene>
<dbReference type="Proteomes" id="UP000632849">
    <property type="component" value="Unassembled WGS sequence"/>
</dbReference>
<accession>A0A919BCL5</accession>